<organism evidence="4 5">
    <name type="scientific">Occultella aeris</name>
    <dbReference type="NCBI Taxonomy" id="2761496"/>
    <lineage>
        <taxon>Bacteria</taxon>
        <taxon>Bacillati</taxon>
        <taxon>Actinomycetota</taxon>
        <taxon>Actinomycetes</taxon>
        <taxon>Micrococcales</taxon>
        <taxon>Ruaniaceae</taxon>
        <taxon>Occultella</taxon>
    </lineage>
</organism>
<keyword evidence="5" id="KW-1185">Reference proteome</keyword>
<name>A0A7M4DMQ8_9MICO</name>
<dbReference type="GO" id="GO:0016787">
    <property type="term" value="F:hydrolase activity"/>
    <property type="evidence" value="ECO:0007669"/>
    <property type="project" value="UniProtKB-KW"/>
</dbReference>
<evidence type="ECO:0000313" key="5">
    <source>
        <dbReference type="Proteomes" id="UP000419743"/>
    </source>
</evidence>
<feature type="signal peptide" evidence="3">
    <location>
        <begin position="1"/>
        <end position="27"/>
    </location>
</feature>
<comment type="caution">
    <text evidence="4">The sequence shown here is derived from an EMBL/GenBank/DDBJ whole genome shotgun (WGS) entry which is preliminary data.</text>
</comment>
<evidence type="ECO:0000313" key="4">
    <source>
        <dbReference type="EMBL" id="VZO38703.1"/>
    </source>
</evidence>
<feature type="chain" id="PRO_5038392876" evidence="3">
    <location>
        <begin position="28"/>
        <end position="243"/>
    </location>
</feature>
<dbReference type="Gene3D" id="2.40.260.10">
    <property type="entry name" value="Sortase"/>
    <property type="match status" value="1"/>
</dbReference>
<dbReference type="Pfam" id="PF04203">
    <property type="entry name" value="Sortase"/>
    <property type="match status" value="1"/>
</dbReference>
<sequence>MGSRGTRRTGVVAVVAGLALMVGCSLAPGEQPTTSTAVPADAADSAGTATTAPAPGTSTPAPDRSEAAGTVTVELLRTRVPVIDATATRPVVPVVAPARIQMPALDIDMPVTAVGIAPDGQMEIPEDALVAGWYRFGPSAGAGSGAAVIAAHAGSYVTPVGPFHGLGDAAPGDAITVTLADGTAVQYQVESVERLAKDVIDLRPYFERAGDHRLVLITCGGRWDAERQSYDDNFVVTARVRAG</sequence>
<dbReference type="EMBL" id="CACRYJ010000050">
    <property type="protein sequence ID" value="VZO38703.1"/>
    <property type="molecule type" value="Genomic_DNA"/>
</dbReference>
<dbReference type="InterPro" id="IPR005754">
    <property type="entry name" value="Sortase"/>
</dbReference>
<keyword evidence="3" id="KW-0732">Signal</keyword>
<dbReference type="CDD" id="cd05829">
    <property type="entry name" value="Sortase_F"/>
    <property type="match status" value="1"/>
</dbReference>
<dbReference type="Proteomes" id="UP000419743">
    <property type="component" value="Unassembled WGS sequence"/>
</dbReference>
<gene>
    <name evidence="4" type="ORF">HALOF300_03435</name>
</gene>
<dbReference type="RefSeq" id="WP_156742111.1">
    <property type="nucleotide sequence ID" value="NZ_CACRYJ010000050.1"/>
</dbReference>
<dbReference type="InterPro" id="IPR042001">
    <property type="entry name" value="Sortase_F"/>
</dbReference>
<proteinExistence type="predicted"/>
<dbReference type="AlphaFoldDB" id="A0A7M4DMQ8"/>
<dbReference type="InterPro" id="IPR023365">
    <property type="entry name" value="Sortase_dom-sf"/>
</dbReference>
<evidence type="ECO:0000256" key="2">
    <source>
        <dbReference type="SAM" id="MobiDB-lite"/>
    </source>
</evidence>
<keyword evidence="1" id="KW-0378">Hydrolase</keyword>
<feature type="region of interest" description="Disordered" evidence="2">
    <location>
        <begin position="31"/>
        <end position="68"/>
    </location>
</feature>
<accession>A0A7M4DMQ8</accession>
<evidence type="ECO:0000256" key="1">
    <source>
        <dbReference type="ARBA" id="ARBA00022801"/>
    </source>
</evidence>
<evidence type="ECO:0000256" key="3">
    <source>
        <dbReference type="SAM" id="SignalP"/>
    </source>
</evidence>
<protein>
    <submittedName>
        <fullName evidence="4">Sortase family protein</fullName>
    </submittedName>
</protein>
<reference evidence="4 5" key="1">
    <citation type="submission" date="2019-11" db="EMBL/GenBank/DDBJ databases">
        <authorList>
            <person name="Criscuolo A."/>
        </authorList>
    </citation>
    <scope>NUCLEOTIDE SEQUENCE [LARGE SCALE GENOMIC DNA]</scope>
    <source>
        <strain evidence="4">CIP111667</strain>
    </source>
</reference>
<dbReference type="PROSITE" id="PS51257">
    <property type="entry name" value="PROKAR_LIPOPROTEIN"/>
    <property type="match status" value="1"/>
</dbReference>
<dbReference type="SUPFAM" id="SSF63817">
    <property type="entry name" value="Sortase"/>
    <property type="match status" value="1"/>
</dbReference>
<feature type="compositionally biased region" description="Low complexity" evidence="2">
    <location>
        <begin position="32"/>
        <end position="62"/>
    </location>
</feature>